<keyword evidence="5" id="KW-1185">Reference proteome</keyword>
<proteinExistence type="predicted"/>
<dbReference type="RefSeq" id="WP_200269794.1">
    <property type="nucleotide sequence ID" value="NZ_JAENIJ010000011.1"/>
</dbReference>
<dbReference type="Pfam" id="PF03372">
    <property type="entry name" value="Exo_endo_phos"/>
    <property type="match status" value="1"/>
</dbReference>
<comment type="caution">
    <text evidence="4">The sequence shown here is derived from an EMBL/GenBank/DDBJ whole genome shotgun (WGS) entry which is preliminary data.</text>
</comment>
<dbReference type="EMBL" id="JAENIJ010000011">
    <property type="protein sequence ID" value="MBK1882549.1"/>
    <property type="molecule type" value="Genomic_DNA"/>
</dbReference>
<reference evidence="4" key="1">
    <citation type="submission" date="2021-01" db="EMBL/GenBank/DDBJ databases">
        <title>Modified the classification status of verrucomicrobia.</title>
        <authorList>
            <person name="Feng X."/>
        </authorList>
    </citation>
    <scope>NUCLEOTIDE SEQUENCE</scope>
    <source>
        <strain evidence="4">KCTC 22041</strain>
    </source>
</reference>
<sequence>MNPTRPSIFKSFTPARRFGIRLMSGLALSLCASAMIARAATLEPSEPEFQIGETITLHFSGGPGNATDWIGLYPTGITPSGNPPSLIWKYTSDSQNAGGSLTSGSVHFTEPGLAAGTYQAWFLANDGYSALAGPVPVVVAADVNFIPVWQVEKIELLHAVGGSPYTGKISAYATTGGLRKFSKTAGPDWLAVAENGELSGTPGEADHGLQTFTFQVAGAQPDAVAEISATIQIDHPGEQLVPRFKVMSFNNWYQWTRMDDGFNKAIRGIVKSGADIIGLQESTNAVAQQAADELGWHRASSGSGSAQIISRYPIVETYTAGMAVGARIRLATDPVRDVILFNCHLDSSHYGPYAAEIDGATVSSVLAEENKSQRATQIAAILQAMTAKLSAADEIPVFLTGDFNAPSHLDWTAENAAAHDHVGAIPWPVSSQIAAAGMIDSFRLKHADPVSEPGTTWSTLQKGEEPQDRIDFVYHKGAGLKLIDSQVFHTEVEVTIGRYGSDISPIRGNSWPSDHAAVLSTYALGAADADSNGMADGWEKRWFAQLGNSPEADANHDGISNRDSMLLGISPTGEPQPAIEPPASPGATFNFSISDFALGYGLMIEHSADMRQWLPFWAFDEDPSFTDSKIDSATPQGFGDWKIAIRDPLPAAAARFYRVTIPQ</sequence>
<name>A0A934SAX5_9BACT</name>
<feature type="signal peptide" evidence="2">
    <location>
        <begin position="1"/>
        <end position="39"/>
    </location>
</feature>
<protein>
    <submittedName>
        <fullName evidence="4">Endonuclease/exonuclease/phosphatase family protein</fullName>
    </submittedName>
</protein>
<dbReference type="InterPro" id="IPR036691">
    <property type="entry name" value="Endo/exonu/phosph_ase_sf"/>
</dbReference>
<organism evidence="4 5">
    <name type="scientific">Luteolibacter pohnpeiensis</name>
    <dbReference type="NCBI Taxonomy" id="454153"/>
    <lineage>
        <taxon>Bacteria</taxon>
        <taxon>Pseudomonadati</taxon>
        <taxon>Verrucomicrobiota</taxon>
        <taxon>Verrucomicrobiia</taxon>
        <taxon>Verrucomicrobiales</taxon>
        <taxon>Verrucomicrobiaceae</taxon>
        <taxon>Luteolibacter</taxon>
    </lineage>
</organism>
<feature type="chain" id="PRO_5037067631" evidence="2">
    <location>
        <begin position="40"/>
        <end position="663"/>
    </location>
</feature>
<dbReference type="SUPFAM" id="SSF56219">
    <property type="entry name" value="DNase I-like"/>
    <property type="match status" value="1"/>
</dbReference>
<dbReference type="Gene3D" id="3.60.10.10">
    <property type="entry name" value="Endonuclease/exonuclease/phosphatase"/>
    <property type="match status" value="1"/>
</dbReference>
<keyword evidence="4" id="KW-0255">Endonuclease</keyword>
<dbReference type="PANTHER" id="PTHR41349:SF1">
    <property type="entry name" value="PROTEIN CBG08683"/>
    <property type="match status" value="1"/>
</dbReference>
<evidence type="ECO:0000256" key="1">
    <source>
        <dbReference type="SAM" id="MobiDB-lite"/>
    </source>
</evidence>
<dbReference type="PANTHER" id="PTHR41349">
    <property type="match status" value="1"/>
</dbReference>
<feature type="region of interest" description="Disordered" evidence="1">
    <location>
        <begin position="553"/>
        <end position="584"/>
    </location>
</feature>
<evidence type="ECO:0000313" key="4">
    <source>
        <dbReference type="EMBL" id="MBK1882549.1"/>
    </source>
</evidence>
<evidence type="ECO:0000259" key="3">
    <source>
        <dbReference type="Pfam" id="PF03372"/>
    </source>
</evidence>
<keyword evidence="4" id="KW-0378">Hydrolase</keyword>
<accession>A0A934SAX5</accession>
<dbReference type="InterPro" id="IPR005135">
    <property type="entry name" value="Endo/exonuclease/phosphatase"/>
</dbReference>
<keyword evidence="2" id="KW-0732">Signal</keyword>
<keyword evidence="4" id="KW-0540">Nuclease</keyword>
<dbReference type="GO" id="GO:0004519">
    <property type="term" value="F:endonuclease activity"/>
    <property type="evidence" value="ECO:0007669"/>
    <property type="project" value="UniProtKB-KW"/>
</dbReference>
<gene>
    <name evidence="4" type="ORF">JIN85_08985</name>
</gene>
<dbReference type="AlphaFoldDB" id="A0A934SAX5"/>
<dbReference type="Proteomes" id="UP000603141">
    <property type="component" value="Unassembled WGS sequence"/>
</dbReference>
<evidence type="ECO:0000313" key="5">
    <source>
        <dbReference type="Proteomes" id="UP000603141"/>
    </source>
</evidence>
<feature type="domain" description="Endonuclease/exonuclease/phosphatase" evidence="3">
    <location>
        <begin position="269"/>
        <end position="515"/>
    </location>
</feature>
<evidence type="ECO:0000256" key="2">
    <source>
        <dbReference type="SAM" id="SignalP"/>
    </source>
</evidence>